<evidence type="ECO:0000256" key="3">
    <source>
        <dbReference type="ARBA" id="ARBA00023159"/>
    </source>
</evidence>
<dbReference type="Gene3D" id="1.10.10.60">
    <property type="entry name" value="Homeodomain-like"/>
    <property type="match status" value="2"/>
</dbReference>
<evidence type="ECO:0000256" key="2">
    <source>
        <dbReference type="ARBA" id="ARBA00023125"/>
    </source>
</evidence>
<evidence type="ECO:0000313" key="7">
    <source>
        <dbReference type="Proteomes" id="UP000033121"/>
    </source>
</evidence>
<dbReference type="PROSITE" id="PS01124">
    <property type="entry name" value="HTH_ARAC_FAMILY_2"/>
    <property type="match status" value="1"/>
</dbReference>
<dbReference type="GO" id="GO:0043565">
    <property type="term" value="F:sequence-specific DNA binding"/>
    <property type="evidence" value="ECO:0007669"/>
    <property type="project" value="InterPro"/>
</dbReference>
<dbReference type="InterPro" id="IPR018062">
    <property type="entry name" value="HTH_AraC-typ_CS"/>
</dbReference>
<dbReference type="SUPFAM" id="SSF51215">
    <property type="entry name" value="Regulatory protein AraC"/>
    <property type="match status" value="1"/>
</dbReference>
<dbReference type="PROSITE" id="PS00041">
    <property type="entry name" value="HTH_ARAC_FAMILY_1"/>
    <property type="match status" value="1"/>
</dbReference>
<dbReference type="EMBL" id="BBWV01000002">
    <property type="protein sequence ID" value="GAO43386.1"/>
    <property type="molecule type" value="Genomic_DNA"/>
</dbReference>
<comment type="caution">
    <text evidence="6">The sequence shown here is derived from an EMBL/GenBank/DDBJ whole genome shotgun (WGS) entry which is preliminary data.</text>
</comment>
<dbReference type="OrthoDB" id="642439at2"/>
<dbReference type="SMART" id="SM00342">
    <property type="entry name" value="HTH_ARAC"/>
    <property type="match status" value="1"/>
</dbReference>
<keyword evidence="4" id="KW-0804">Transcription</keyword>
<reference evidence="6 7" key="1">
    <citation type="submission" date="2015-04" db="EMBL/GenBank/DDBJ databases">
        <title>Whole genome shotgun sequence of Flavihumibacter petaseus NBRC 106054.</title>
        <authorList>
            <person name="Miyazawa S."/>
            <person name="Hosoyama A."/>
            <person name="Hashimoto M."/>
            <person name="Noguchi M."/>
            <person name="Tsuchikane K."/>
            <person name="Ohji S."/>
            <person name="Yamazoe A."/>
            <person name="Ichikawa N."/>
            <person name="Kimura A."/>
            <person name="Fujita N."/>
        </authorList>
    </citation>
    <scope>NUCLEOTIDE SEQUENCE [LARGE SCALE GENOMIC DNA]</scope>
    <source>
        <strain evidence="6 7">NBRC 106054</strain>
    </source>
</reference>
<dbReference type="RefSeq" id="WP_046369270.1">
    <property type="nucleotide sequence ID" value="NZ_BBWV01000002.1"/>
</dbReference>
<keyword evidence="1" id="KW-0805">Transcription regulation</keyword>
<dbReference type="STRING" id="1220578.FPE01S_02_04910"/>
<dbReference type="Proteomes" id="UP000033121">
    <property type="component" value="Unassembled WGS sequence"/>
</dbReference>
<dbReference type="InterPro" id="IPR009057">
    <property type="entry name" value="Homeodomain-like_sf"/>
</dbReference>
<accession>A0A0E9N174</accession>
<gene>
    <name evidence="6" type="ORF">FPE01S_02_04910</name>
</gene>
<dbReference type="InterPro" id="IPR018060">
    <property type="entry name" value="HTH_AraC"/>
</dbReference>
<evidence type="ECO:0000256" key="4">
    <source>
        <dbReference type="ARBA" id="ARBA00023163"/>
    </source>
</evidence>
<dbReference type="PANTHER" id="PTHR46796">
    <property type="entry name" value="HTH-TYPE TRANSCRIPTIONAL ACTIVATOR RHAS-RELATED"/>
    <property type="match status" value="1"/>
</dbReference>
<evidence type="ECO:0000256" key="1">
    <source>
        <dbReference type="ARBA" id="ARBA00023015"/>
    </source>
</evidence>
<dbReference type="PANTHER" id="PTHR46796:SF6">
    <property type="entry name" value="ARAC SUBFAMILY"/>
    <property type="match status" value="1"/>
</dbReference>
<dbReference type="Pfam" id="PF12833">
    <property type="entry name" value="HTH_18"/>
    <property type="match status" value="1"/>
</dbReference>
<organism evidence="6 7">
    <name type="scientific">Flavihumibacter petaseus NBRC 106054</name>
    <dbReference type="NCBI Taxonomy" id="1220578"/>
    <lineage>
        <taxon>Bacteria</taxon>
        <taxon>Pseudomonadati</taxon>
        <taxon>Bacteroidota</taxon>
        <taxon>Chitinophagia</taxon>
        <taxon>Chitinophagales</taxon>
        <taxon>Chitinophagaceae</taxon>
        <taxon>Flavihumibacter</taxon>
    </lineage>
</organism>
<dbReference type="InterPro" id="IPR037923">
    <property type="entry name" value="HTH-like"/>
</dbReference>
<evidence type="ECO:0000313" key="6">
    <source>
        <dbReference type="EMBL" id="GAO43386.1"/>
    </source>
</evidence>
<dbReference type="AlphaFoldDB" id="A0A0E9N174"/>
<dbReference type="GO" id="GO:0003700">
    <property type="term" value="F:DNA-binding transcription factor activity"/>
    <property type="evidence" value="ECO:0007669"/>
    <property type="project" value="InterPro"/>
</dbReference>
<feature type="domain" description="HTH araC/xylS-type" evidence="5">
    <location>
        <begin position="202"/>
        <end position="300"/>
    </location>
</feature>
<dbReference type="SUPFAM" id="SSF46689">
    <property type="entry name" value="Homeodomain-like"/>
    <property type="match status" value="2"/>
</dbReference>
<proteinExistence type="predicted"/>
<name>A0A0E9N174_9BACT</name>
<dbReference type="InterPro" id="IPR050204">
    <property type="entry name" value="AraC_XylS_family_regulators"/>
</dbReference>
<keyword evidence="2" id="KW-0238">DNA-binding</keyword>
<protein>
    <submittedName>
        <fullName evidence="6">Putative AraC family transcriptional regulator</fullName>
    </submittedName>
</protein>
<keyword evidence="7" id="KW-1185">Reference proteome</keyword>
<keyword evidence="3" id="KW-0010">Activator</keyword>
<evidence type="ECO:0000259" key="5">
    <source>
        <dbReference type="PROSITE" id="PS01124"/>
    </source>
</evidence>
<sequence length="306" mass="35257">MPARSMFSAGVSIDGIDVLENLLNIKSLFTSDLFSISDFSYYYNNGLISKQGFNTEFSFCLTRSGEFFLRSDGRDYETFNGRVLVEKPGSVYHFCHQGNGAGNFTVFRFNQHIYDLAKASMMQQCDFLQDHRLRTAVMVTNPEIDYLHHAIRQTLSHDKYSKSEITGMTIELMKLVMKAMTSPRAMPVIPPSNKQLHLATIERAKEYLLDNFTKSISLVDLSRYCYVSTFHFSRLFKLFTNYAPHQYLQRIRLKHAETLIRTTRLPITDICFKSGFSRLDYFSAAFTKEFSVSPTKYQTATVEPQP</sequence>